<evidence type="ECO:0000256" key="6">
    <source>
        <dbReference type="RuleBase" id="RU362125"/>
    </source>
</evidence>
<reference evidence="10" key="1">
    <citation type="submission" date="2021-02" db="EMBL/GenBank/DDBJ databases">
        <title>Genome sequence Cadophora malorum strain M34.</title>
        <authorList>
            <person name="Stefanovic E."/>
            <person name="Vu D."/>
            <person name="Scully C."/>
            <person name="Dijksterhuis J."/>
            <person name="Roader J."/>
            <person name="Houbraken J."/>
        </authorList>
    </citation>
    <scope>NUCLEOTIDE SEQUENCE</scope>
    <source>
        <strain evidence="10">M34</strain>
    </source>
</reference>
<dbReference type="CDD" id="cd00567">
    <property type="entry name" value="ACAD"/>
    <property type="match status" value="1"/>
</dbReference>
<comment type="cofactor">
    <cofactor evidence="1 6">
        <name>FAD</name>
        <dbReference type="ChEBI" id="CHEBI:57692"/>
    </cofactor>
</comment>
<dbReference type="InterPro" id="IPR006091">
    <property type="entry name" value="Acyl-CoA_Oxase/DH_mid-dom"/>
</dbReference>
<keyword evidence="5 6" id="KW-0560">Oxidoreductase</keyword>
<dbReference type="InterPro" id="IPR013786">
    <property type="entry name" value="AcylCoA_DH/ox_N"/>
</dbReference>
<dbReference type="Pfam" id="PF00441">
    <property type="entry name" value="Acyl-CoA_dh_1"/>
    <property type="match status" value="1"/>
</dbReference>
<dbReference type="EMBL" id="JAFJYH010000094">
    <property type="protein sequence ID" value="KAG4419943.1"/>
    <property type="molecule type" value="Genomic_DNA"/>
</dbReference>
<dbReference type="Pfam" id="PF02771">
    <property type="entry name" value="Acyl-CoA_dh_N"/>
    <property type="match status" value="1"/>
</dbReference>
<proteinExistence type="inferred from homology"/>
<comment type="caution">
    <text evidence="10">The sequence shown here is derived from an EMBL/GenBank/DDBJ whole genome shotgun (WGS) entry which is preliminary data.</text>
</comment>
<dbReference type="InterPro" id="IPR009100">
    <property type="entry name" value="AcylCoA_DH/oxidase_NM_dom_sf"/>
</dbReference>
<dbReference type="Proteomes" id="UP000664132">
    <property type="component" value="Unassembled WGS sequence"/>
</dbReference>
<dbReference type="Pfam" id="PF02770">
    <property type="entry name" value="Acyl-CoA_dh_M"/>
    <property type="match status" value="1"/>
</dbReference>
<accession>A0A8H7TJB1</accession>
<keyword evidence="3 6" id="KW-0285">Flavoprotein</keyword>
<dbReference type="GO" id="GO:0046359">
    <property type="term" value="P:butyrate catabolic process"/>
    <property type="evidence" value="ECO:0007669"/>
    <property type="project" value="TreeGrafter"/>
</dbReference>
<gene>
    <name evidence="10" type="ORF">IFR04_006883</name>
</gene>
<dbReference type="InterPro" id="IPR009075">
    <property type="entry name" value="AcylCo_DH/oxidase_C"/>
</dbReference>
<evidence type="ECO:0000256" key="2">
    <source>
        <dbReference type="ARBA" id="ARBA00009347"/>
    </source>
</evidence>
<evidence type="ECO:0000259" key="8">
    <source>
        <dbReference type="Pfam" id="PF02770"/>
    </source>
</evidence>
<evidence type="ECO:0000313" key="11">
    <source>
        <dbReference type="Proteomes" id="UP000664132"/>
    </source>
</evidence>
<dbReference type="GO" id="GO:0003995">
    <property type="term" value="F:acyl-CoA dehydrogenase activity"/>
    <property type="evidence" value="ECO:0007669"/>
    <property type="project" value="TreeGrafter"/>
</dbReference>
<dbReference type="Gene3D" id="1.10.540.10">
    <property type="entry name" value="Acyl-CoA dehydrogenase/oxidase, N-terminal domain"/>
    <property type="match status" value="1"/>
</dbReference>
<dbReference type="GO" id="GO:0033539">
    <property type="term" value="P:fatty acid beta-oxidation using acyl-CoA dehydrogenase"/>
    <property type="evidence" value="ECO:0007669"/>
    <property type="project" value="TreeGrafter"/>
</dbReference>
<dbReference type="InterPro" id="IPR046373">
    <property type="entry name" value="Acyl-CoA_Oxase/DH_mid-dom_sf"/>
</dbReference>
<dbReference type="PANTHER" id="PTHR43884">
    <property type="entry name" value="ACYL-COA DEHYDROGENASE"/>
    <property type="match status" value="1"/>
</dbReference>
<evidence type="ECO:0008006" key="12">
    <source>
        <dbReference type="Google" id="ProtNLM"/>
    </source>
</evidence>
<evidence type="ECO:0000259" key="7">
    <source>
        <dbReference type="Pfam" id="PF00441"/>
    </source>
</evidence>
<dbReference type="OrthoDB" id="9988775at2759"/>
<keyword evidence="4 6" id="KW-0274">FAD</keyword>
<sequence length="439" mass="49674">MPPNPSHGAMNFSLPEDLQNYLTEIDKFIATKIAPLQASNDNERFFDHRREHARTNWDNQGLPRDEWEDLLAEARRLADEAGFYRFCLPEEFGGKNGGNLWMAAIRMHLAKKGLGLFNDLQNEHSIVGNFPDVLMVKEFGTQAQKEKFITGRLEGKVGFAFGLTEPDHGSDATHMSTRAERFRKDGVDGWKINGRKMWISGIHKATHCITFVRTHGKAGDALGITALIVPKATPGFEIESYEWTFNMPTDHATLKLTDVFVPDSAILGKVGHGLPIAQTFVHENRLRQAASSLGAAEYCIEESIKYARKRKPFGKELSTNQSIQFPLVELSTQAAMLNLLILKTATEMDGMTQKEIERDLGDRVSMCNYWGNRLCTQSADQAMQIHGGIGYSRHKAFEHIYRHHRRYRITEGSEEIQMRKVAAYLFGYVGRRKAELSKL</sequence>
<comment type="similarity">
    <text evidence="2 6">Belongs to the acyl-CoA dehydrogenase family.</text>
</comment>
<dbReference type="InterPro" id="IPR037069">
    <property type="entry name" value="AcylCoA_DH/ox_N_sf"/>
</dbReference>
<feature type="domain" description="Acyl-CoA dehydrogenase/oxidase N-terminal" evidence="9">
    <location>
        <begin position="46"/>
        <end position="155"/>
    </location>
</feature>
<dbReference type="PANTHER" id="PTHR43884:SF34">
    <property type="entry name" value="ACYL-COA DEHYDROGENASE FAMILY PROTEIN"/>
    <property type="match status" value="1"/>
</dbReference>
<dbReference type="SUPFAM" id="SSF47203">
    <property type="entry name" value="Acyl-CoA dehydrogenase C-terminal domain-like"/>
    <property type="match status" value="1"/>
</dbReference>
<evidence type="ECO:0000256" key="4">
    <source>
        <dbReference type="ARBA" id="ARBA00022827"/>
    </source>
</evidence>
<protein>
    <recommendedName>
        <fullName evidence="12">Acyl-CoA dehydrogenase</fullName>
    </recommendedName>
</protein>
<dbReference type="GO" id="GO:0050660">
    <property type="term" value="F:flavin adenine dinucleotide binding"/>
    <property type="evidence" value="ECO:0007669"/>
    <property type="project" value="InterPro"/>
</dbReference>
<evidence type="ECO:0000313" key="10">
    <source>
        <dbReference type="EMBL" id="KAG4419943.1"/>
    </source>
</evidence>
<feature type="domain" description="Acyl-CoA dehydrogenase/oxidase C-terminal" evidence="7">
    <location>
        <begin position="271"/>
        <end position="423"/>
    </location>
</feature>
<feature type="domain" description="Acyl-CoA oxidase/dehydrogenase middle" evidence="8">
    <location>
        <begin position="160"/>
        <end position="257"/>
    </location>
</feature>
<evidence type="ECO:0000256" key="5">
    <source>
        <dbReference type="ARBA" id="ARBA00023002"/>
    </source>
</evidence>
<evidence type="ECO:0000256" key="1">
    <source>
        <dbReference type="ARBA" id="ARBA00001974"/>
    </source>
</evidence>
<name>A0A8H7TJB1_9HELO</name>
<dbReference type="InterPro" id="IPR036250">
    <property type="entry name" value="AcylCo_DH-like_C"/>
</dbReference>
<dbReference type="AlphaFoldDB" id="A0A8H7TJB1"/>
<dbReference type="FunFam" id="1.20.140.10:FF:000037">
    <property type="entry name" value="Similar to acyl-CoA dehydrogenase"/>
    <property type="match status" value="1"/>
</dbReference>
<evidence type="ECO:0000256" key="3">
    <source>
        <dbReference type="ARBA" id="ARBA00022630"/>
    </source>
</evidence>
<dbReference type="Gene3D" id="2.40.110.10">
    <property type="entry name" value="Butyryl-CoA Dehydrogenase, subunit A, domain 2"/>
    <property type="match status" value="1"/>
</dbReference>
<dbReference type="Gene3D" id="1.20.140.10">
    <property type="entry name" value="Butyryl-CoA Dehydrogenase, subunit A, domain 3"/>
    <property type="match status" value="1"/>
</dbReference>
<dbReference type="FunFam" id="2.40.110.10:FF:000002">
    <property type="entry name" value="Acyl-CoA dehydrogenase fadE12"/>
    <property type="match status" value="1"/>
</dbReference>
<keyword evidence="11" id="KW-1185">Reference proteome</keyword>
<organism evidence="10 11">
    <name type="scientific">Cadophora malorum</name>
    <dbReference type="NCBI Taxonomy" id="108018"/>
    <lineage>
        <taxon>Eukaryota</taxon>
        <taxon>Fungi</taxon>
        <taxon>Dikarya</taxon>
        <taxon>Ascomycota</taxon>
        <taxon>Pezizomycotina</taxon>
        <taxon>Leotiomycetes</taxon>
        <taxon>Helotiales</taxon>
        <taxon>Ploettnerulaceae</taxon>
        <taxon>Cadophora</taxon>
    </lineage>
</organism>
<dbReference type="SUPFAM" id="SSF56645">
    <property type="entry name" value="Acyl-CoA dehydrogenase NM domain-like"/>
    <property type="match status" value="1"/>
</dbReference>
<evidence type="ECO:0000259" key="9">
    <source>
        <dbReference type="Pfam" id="PF02771"/>
    </source>
</evidence>